<reference evidence="4 5" key="1">
    <citation type="submission" date="2019-11" db="EMBL/GenBank/DDBJ databases">
        <title>Agromyces kandeliae sp. nov., isolated from mangrove soil.</title>
        <authorList>
            <person name="Wang R."/>
        </authorList>
    </citation>
    <scope>NUCLEOTIDE SEQUENCE [LARGE SCALE GENOMIC DNA]</scope>
    <source>
        <strain evidence="4 5">JCM 11431</strain>
    </source>
</reference>
<dbReference type="Gene3D" id="3.90.1150.10">
    <property type="entry name" value="Aspartate Aminotransferase, domain 1"/>
    <property type="match status" value="1"/>
</dbReference>
<comment type="caution">
    <text evidence="4">The sequence shown here is derived from an EMBL/GenBank/DDBJ whole genome shotgun (WGS) entry which is preliminary data.</text>
</comment>
<dbReference type="AlphaFoldDB" id="A0A7C9HHS4"/>
<dbReference type="Proteomes" id="UP000480122">
    <property type="component" value="Unassembled WGS sequence"/>
</dbReference>
<keyword evidence="2 3" id="KW-0663">Pyridoxal phosphate</keyword>
<dbReference type="RefSeq" id="WP_155842194.1">
    <property type="nucleotide sequence ID" value="NZ_BAAAIA010000002.1"/>
</dbReference>
<dbReference type="InterPro" id="IPR015424">
    <property type="entry name" value="PyrdxlP-dep_Trfase"/>
</dbReference>
<keyword evidence="5" id="KW-1185">Reference proteome</keyword>
<keyword evidence="4" id="KW-0808">Transferase</keyword>
<dbReference type="SUPFAM" id="SSF53383">
    <property type="entry name" value="PLP-dependent transferases"/>
    <property type="match status" value="1"/>
</dbReference>
<evidence type="ECO:0000256" key="1">
    <source>
        <dbReference type="ARBA" id="ARBA00008954"/>
    </source>
</evidence>
<dbReference type="PANTHER" id="PTHR43094">
    <property type="entry name" value="AMINOTRANSFERASE"/>
    <property type="match status" value="1"/>
</dbReference>
<dbReference type="GO" id="GO:0030170">
    <property type="term" value="F:pyridoxal phosphate binding"/>
    <property type="evidence" value="ECO:0007669"/>
    <property type="project" value="InterPro"/>
</dbReference>
<dbReference type="PANTHER" id="PTHR43094:SF1">
    <property type="entry name" value="AMINOTRANSFERASE CLASS-III"/>
    <property type="match status" value="1"/>
</dbReference>
<dbReference type="InterPro" id="IPR005814">
    <property type="entry name" value="Aminotrans_3"/>
</dbReference>
<dbReference type="EMBL" id="WODA01000017">
    <property type="protein sequence ID" value="MUN07286.1"/>
    <property type="molecule type" value="Genomic_DNA"/>
</dbReference>
<dbReference type="InterPro" id="IPR015422">
    <property type="entry name" value="PyrdxlP-dep_Trfase_small"/>
</dbReference>
<sequence>MTDTLIPTGADEATTDAATAASYVDRTGTRHPLPDAAAEAQVRADDRAHVFHSWSAQALIDPLPVAAGEGATFWDYQGNAYLDFSSQLVNLNLGHQHPDLVAAIQQQAGRLATIQPSMASDVRGDLARRIAEVAPGDLDKVFFTNGGADANEYAVRMARAVTGRRKVLSMYRSYHGGTATAISLTGDPRRWANEPSDGSVAHFLGPYPYRSSFHASNEAEETERALAHLEQVITLEGANTIAAIIIETVVGTNGVLVPPAGYLQGVRALADKYGIVYIADEVMVGFGRIGEWFAVNHFGVTPDLITFAKGVNSGYAPLGGVVISDRIASHFDTVAFMGGLTYSGHPLACAPGVATFEVFERDGILERVRDLGERVVGPRLRAMAERHPSVGDVRGLGLFWAIELVRDRETREPLVPFNASGADAAPMAKVAAACKQAGLWPFIHFNRMHVAPPLVISEDDLVRGLDIIDAALDVADAEIAG</sequence>
<dbReference type="GO" id="GO:0005829">
    <property type="term" value="C:cytosol"/>
    <property type="evidence" value="ECO:0007669"/>
    <property type="project" value="TreeGrafter"/>
</dbReference>
<organism evidence="4 5">
    <name type="scientific">Agromyces luteolus</name>
    <dbReference type="NCBI Taxonomy" id="88373"/>
    <lineage>
        <taxon>Bacteria</taxon>
        <taxon>Bacillati</taxon>
        <taxon>Actinomycetota</taxon>
        <taxon>Actinomycetes</taxon>
        <taxon>Micrococcales</taxon>
        <taxon>Microbacteriaceae</taxon>
        <taxon>Agromyces</taxon>
    </lineage>
</organism>
<dbReference type="GO" id="GO:0008483">
    <property type="term" value="F:transaminase activity"/>
    <property type="evidence" value="ECO:0007669"/>
    <property type="project" value="UniProtKB-KW"/>
</dbReference>
<evidence type="ECO:0000313" key="4">
    <source>
        <dbReference type="EMBL" id="MUN07286.1"/>
    </source>
</evidence>
<evidence type="ECO:0000313" key="5">
    <source>
        <dbReference type="Proteomes" id="UP000480122"/>
    </source>
</evidence>
<dbReference type="CDD" id="cd00610">
    <property type="entry name" value="OAT_like"/>
    <property type="match status" value="1"/>
</dbReference>
<evidence type="ECO:0000256" key="3">
    <source>
        <dbReference type="RuleBase" id="RU003560"/>
    </source>
</evidence>
<protein>
    <submittedName>
        <fullName evidence="4">Aminotransferase class III-fold pyridoxal phosphate-dependent enzyme</fullName>
    </submittedName>
</protein>
<dbReference type="InterPro" id="IPR015421">
    <property type="entry name" value="PyrdxlP-dep_Trfase_major"/>
</dbReference>
<dbReference type="OrthoDB" id="9801052at2"/>
<accession>A0A7C9HHS4</accession>
<proteinExistence type="inferred from homology"/>
<dbReference type="InterPro" id="IPR049704">
    <property type="entry name" value="Aminotrans_3_PPA_site"/>
</dbReference>
<dbReference type="Pfam" id="PF00202">
    <property type="entry name" value="Aminotran_3"/>
    <property type="match status" value="1"/>
</dbReference>
<comment type="similarity">
    <text evidence="1 3">Belongs to the class-III pyridoxal-phosphate-dependent aminotransferase family.</text>
</comment>
<dbReference type="PROSITE" id="PS00600">
    <property type="entry name" value="AA_TRANSFER_CLASS_3"/>
    <property type="match status" value="1"/>
</dbReference>
<keyword evidence="4" id="KW-0032">Aminotransferase</keyword>
<gene>
    <name evidence="4" type="ORF">GLX25_09165</name>
</gene>
<name>A0A7C9HHS4_9MICO</name>
<dbReference type="NCBIfam" id="NF004718">
    <property type="entry name" value="PRK06062.1"/>
    <property type="match status" value="1"/>
</dbReference>
<evidence type="ECO:0000256" key="2">
    <source>
        <dbReference type="ARBA" id="ARBA00022898"/>
    </source>
</evidence>
<dbReference type="Gene3D" id="3.40.640.10">
    <property type="entry name" value="Type I PLP-dependent aspartate aminotransferase-like (Major domain)"/>
    <property type="match status" value="1"/>
</dbReference>